<dbReference type="PANTHER" id="PTHR10491:SF4">
    <property type="entry name" value="METHIONINE ADENOSYLTRANSFERASE 2 SUBUNIT BETA"/>
    <property type="match status" value="1"/>
</dbReference>
<dbReference type="GO" id="GO:0019305">
    <property type="term" value="P:dTDP-rhamnose biosynthetic process"/>
    <property type="evidence" value="ECO:0007669"/>
    <property type="project" value="TreeGrafter"/>
</dbReference>
<proteinExistence type="predicted"/>
<sequence length="244" mass="27392">MITGAFGQLGFALSQTLSEKYDVIRTDIVIPLGQTGIRLNIQNQVYLKEVIESTSPDLIINLAAMTHVDGCELNPELAREINIAGVQHLCDTFNGKIIHMSTDYVFDGKNGPYSEDDRVCPISVYGETKLASERILLNHDPDHLVIRGNVLYDESPFTKASFLNWVVNSLRDNQEIRVVDDQFNNPTWTGSMADIIELCIQNGVSGVFHWGDSDHLNRFDFAKMIAEKYELKSSLIKPISTEEL</sequence>
<dbReference type="InterPro" id="IPR029903">
    <property type="entry name" value="RmlD-like-bd"/>
</dbReference>
<reference evidence="2" key="1">
    <citation type="submission" date="2018-05" db="EMBL/GenBank/DDBJ databases">
        <authorList>
            <person name="Lanie J.A."/>
            <person name="Ng W.-L."/>
            <person name="Kazmierczak K.M."/>
            <person name="Andrzejewski T.M."/>
            <person name="Davidsen T.M."/>
            <person name="Wayne K.J."/>
            <person name="Tettelin H."/>
            <person name="Glass J.I."/>
            <person name="Rusch D."/>
            <person name="Podicherti R."/>
            <person name="Tsui H.-C.T."/>
            <person name="Winkler M.E."/>
        </authorList>
    </citation>
    <scope>NUCLEOTIDE SEQUENCE</scope>
</reference>
<dbReference type="SUPFAM" id="SSF51735">
    <property type="entry name" value="NAD(P)-binding Rossmann-fold domains"/>
    <property type="match status" value="1"/>
</dbReference>
<dbReference type="EMBL" id="UINC01008674">
    <property type="protein sequence ID" value="SVA39007.1"/>
    <property type="molecule type" value="Genomic_DNA"/>
</dbReference>
<dbReference type="CDD" id="cd05254">
    <property type="entry name" value="dTDP_HR_like_SDR_e"/>
    <property type="match status" value="1"/>
</dbReference>
<dbReference type="GO" id="GO:0005829">
    <property type="term" value="C:cytosol"/>
    <property type="evidence" value="ECO:0007669"/>
    <property type="project" value="TreeGrafter"/>
</dbReference>
<dbReference type="InterPro" id="IPR036291">
    <property type="entry name" value="NAD(P)-bd_dom_sf"/>
</dbReference>
<dbReference type="GO" id="GO:0008831">
    <property type="term" value="F:dTDP-4-dehydrorhamnose reductase activity"/>
    <property type="evidence" value="ECO:0007669"/>
    <property type="project" value="TreeGrafter"/>
</dbReference>
<dbReference type="PANTHER" id="PTHR10491">
    <property type="entry name" value="DTDP-4-DEHYDRORHAMNOSE REDUCTASE"/>
    <property type="match status" value="1"/>
</dbReference>
<organism evidence="2">
    <name type="scientific">marine metagenome</name>
    <dbReference type="NCBI Taxonomy" id="408172"/>
    <lineage>
        <taxon>unclassified sequences</taxon>
        <taxon>metagenomes</taxon>
        <taxon>ecological metagenomes</taxon>
    </lineage>
</organism>
<dbReference type="Pfam" id="PF04321">
    <property type="entry name" value="RmlD_sub_bind"/>
    <property type="match status" value="1"/>
</dbReference>
<dbReference type="InterPro" id="IPR005913">
    <property type="entry name" value="dTDP_dehydrorham_reduct"/>
</dbReference>
<evidence type="ECO:0000313" key="2">
    <source>
        <dbReference type="EMBL" id="SVA39007.1"/>
    </source>
</evidence>
<accession>A0A381VH78</accession>
<evidence type="ECO:0000259" key="1">
    <source>
        <dbReference type="Pfam" id="PF04321"/>
    </source>
</evidence>
<dbReference type="AlphaFoldDB" id="A0A381VH78"/>
<name>A0A381VH78_9ZZZZ</name>
<protein>
    <recommendedName>
        <fullName evidence="1">RmlD-like substrate binding domain-containing protein</fullName>
    </recommendedName>
</protein>
<dbReference type="Gene3D" id="3.40.50.720">
    <property type="entry name" value="NAD(P)-binding Rossmann-like Domain"/>
    <property type="match status" value="1"/>
</dbReference>
<dbReference type="Gene3D" id="3.90.25.10">
    <property type="entry name" value="UDP-galactose 4-epimerase, domain 1"/>
    <property type="match status" value="1"/>
</dbReference>
<gene>
    <name evidence="2" type="ORF">METZ01_LOCUS91861</name>
</gene>
<feature type="domain" description="RmlD-like substrate binding" evidence="1">
    <location>
        <begin position="1"/>
        <end position="243"/>
    </location>
</feature>
<feature type="non-terminal residue" evidence="2">
    <location>
        <position position="244"/>
    </location>
</feature>